<accession>A0A0D2B769</accession>
<dbReference type="VEuPathDB" id="FungiDB:PV07_00294"/>
<dbReference type="AlphaFoldDB" id="A0A0D2B769"/>
<dbReference type="HOGENOM" id="CLU_1481822_0_0_1"/>
<name>A0A0D2B769_9EURO</name>
<keyword evidence="3" id="KW-1185">Reference proteome</keyword>
<protein>
    <submittedName>
        <fullName evidence="2">Uncharacterized protein</fullName>
    </submittedName>
</protein>
<evidence type="ECO:0000313" key="2">
    <source>
        <dbReference type="EMBL" id="KIW33442.1"/>
    </source>
</evidence>
<dbReference type="EMBL" id="KN847040">
    <property type="protein sequence ID" value="KIW33442.1"/>
    <property type="molecule type" value="Genomic_DNA"/>
</dbReference>
<dbReference type="GeneID" id="27339488"/>
<proteinExistence type="predicted"/>
<evidence type="ECO:0000313" key="3">
    <source>
        <dbReference type="Proteomes" id="UP000054466"/>
    </source>
</evidence>
<evidence type="ECO:0000256" key="1">
    <source>
        <dbReference type="SAM" id="MobiDB-lite"/>
    </source>
</evidence>
<feature type="region of interest" description="Disordered" evidence="1">
    <location>
        <begin position="61"/>
        <end position="105"/>
    </location>
</feature>
<dbReference type="RefSeq" id="XP_016253658.1">
    <property type="nucleotide sequence ID" value="XM_016386730.1"/>
</dbReference>
<sequence>MQDLFHLEHGNDDVGRAVEPRRDHGGFGRWENSKQGGVQVCQVSSIKHQCTNSYLCSGDSKHDCPDSANTPQHEGKRNKGKVWLSQPGHPSHSLPAYGGPTTNSTSLVAPTRASLESVLVPNKGAGGLFWPLRRQGRAHLSLTSSCPFVDHIPPGIDHCSSRIDHGTSLINRNYQNWEGVMG</sequence>
<dbReference type="Proteomes" id="UP000054466">
    <property type="component" value="Unassembled WGS sequence"/>
</dbReference>
<organism evidence="2 3">
    <name type="scientific">Cladophialophora immunda</name>
    <dbReference type="NCBI Taxonomy" id="569365"/>
    <lineage>
        <taxon>Eukaryota</taxon>
        <taxon>Fungi</taxon>
        <taxon>Dikarya</taxon>
        <taxon>Ascomycota</taxon>
        <taxon>Pezizomycotina</taxon>
        <taxon>Eurotiomycetes</taxon>
        <taxon>Chaetothyriomycetidae</taxon>
        <taxon>Chaetothyriales</taxon>
        <taxon>Herpotrichiellaceae</taxon>
        <taxon>Cladophialophora</taxon>
    </lineage>
</organism>
<gene>
    <name evidence="2" type="ORF">PV07_00294</name>
</gene>
<reference evidence="2 3" key="1">
    <citation type="submission" date="2015-01" db="EMBL/GenBank/DDBJ databases">
        <title>The Genome Sequence of Cladophialophora immunda CBS83496.</title>
        <authorList>
            <consortium name="The Broad Institute Genomics Platform"/>
            <person name="Cuomo C."/>
            <person name="de Hoog S."/>
            <person name="Gorbushina A."/>
            <person name="Stielow B."/>
            <person name="Teixiera M."/>
            <person name="Abouelleil A."/>
            <person name="Chapman S.B."/>
            <person name="Priest M."/>
            <person name="Young S.K."/>
            <person name="Wortman J."/>
            <person name="Nusbaum C."/>
            <person name="Birren B."/>
        </authorList>
    </citation>
    <scope>NUCLEOTIDE SEQUENCE [LARGE SCALE GENOMIC DNA]</scope>
    <source>
        <strain evidence="2 3">CBS 83496</strain>
    </source>
</reference>